<dbReference type="InterPro" id="IPR015526">
    <property type="entry name" value="Frizzled/SFRP"/>
</dbReference>
<proteinExistence type="predicted"/>
<comment type="caution">
    <text evidence="5">Lacks conserved residue(s) required for the propagation of feature annotation.</text>
</comment>
<dbReference type="SUPFAM" id="SSF56436">
    <property type="entry name" value="C-type lectin-like"/>
    <property type="match status" value="1"/>
</dbReference>
<keyword evidence="2" id="KW-0217">Developmental protein</keyword>
<dbReference type="Pfam" id="PF00059">
    <property type="entry name" value="Lectin_C"/>
    <property type="match status" value="1"/>
</dbReference>
<evidence type="ECO:0000259" key="8">
    <source>
        <dbReference type="PROSITE" id="PS50038"/>
    </source>
</evidence>
<dbReference type="PRINTS" id="PR00261">
    <property type="entry name" value="LDLRECEPTOR"/>
</dbReference>
<dbReference type="InterPro" id="IPR016187">
    <property type="entry name" value="CTDL_fold"/>
</dbReference>
<dbReference type="Pfam" id="PF01392">
    <property type="entry name" value="Fz"/>
    <property type="match status" value="7"/>
</dbReference>
<dbReference type="eggNOG" id="KOG3577">
    <property type="taxonomic scope" value="Eukaryota"/>
</dbReference>
<reference evidence="10" key="1">
    <citation type="journal article" date="2008" name="Nature">
        <title>The amphioxus genome and the evolution of the chordate karyotype.</title>
        <authorList>
            <consortium name="US DOE Joint Genome Institute (JGI-PGF)"/>
            <person name="Putnam N.H."/>
            <person name="Butts T."/>
            <person name="Ferrier D.E.K."/>
            <person name="Furlong R.F."/>
            <person name="Hellsten U."/>
            <person name="Kawashima T."/>
            <person name="Robinson-Rechavi M."/>
            <person name="Shoguchi E."/>
            <person name="Terry A."/>
            <person name="Yu J.-K."/>
            <person name="Benito-Gutierrez E.L."/>
            <person name="Dubchak I."/>
            <person name="Garcia-Fernandez J."/>
            <person name="Gibson-Brown J.J."/>
            <person name="Grigoriev I.V."/>
            <person name="Horton A.C."/>
            <person name="de Jong P.J."/>
            <person name="Jurka J."/>
            <person name="Kapitonov V.V."/>
            <person name="Kohara Y."/>
            <person name="Kuroki Y."/>
            <person name="Lindquist E."/>
            <person name="Lucas S."/>
            <person name="Osoegawa K."/>
            <person name="Pennacchio L.A."/>
            <person name="Salamov A.A."/>
            <person name="Satou Y."/>
            <person name="Sauka-Spengler T."/>
            <person name="Schmutz J."/>
            <person name="Shin-I T."/>
            <person name="Toyoda A."/>
            <person name="Bronner-Fraser M."/>
            <person name="Fujiyama A."/>
            <person name="Holland L.Z."/>
            <person name="Holland P.W.H."/>
            <person name="Satoh N."/>
            <person name="Rokhsar D.S."/>
        </authorList>
    </citation>
    <scope>NUCLEOTIDE SEQUENCE [LARGE SCALE GENOMIC DNA]</scope>
    <source>
        <strain evidence="10">S238N-H82</strain>
        <tissue evidence="10">Testes</tissue>
    </source>
</reference>
<protein>
    <recommendedName>
        <fullName evidence="11">C-type lectin domain-containing protein</fullName>
    </recommendedName>
</protein>
<comment type="subcellular location">
    <subcellularLocation>
        <location evidence="1">Cell membrane</location>
        <topology evidence="1">Single-pass type II membrane protein</topology>
    </subcellularLocation>
</comment>
<feature type="domain" description="FZ" evidence="8">
    <location>
        <begin position="427"/>
        <end position="534"/>
    </location>
</feature>
<evidence type="ECO:0000256" key="6">
    <source>
        <dbReference type="SAM" id="MobiDB-lite"/>
    </source>
</evidence>
<dbReference type="SUPFAM" id="SSF63501">
    <property type="entry name" value="Frizzled cysteine-rich domain"/>
    <property type="match status" value="8"/>
</dbReference>
<dbReference type="SMART" id="SM00192">
    <property type="entry name" value="LDLa"/>
    <property type="match status" value="2"/>
</dbReference>
<feature type="compositionally biased region" description="Polar residues" evidence="6">
    <location>
        <begin position="1094"/>
        <end position="1103"/>
    </location>
</feature>
<dbReference type="SMART" id="SM00063">
    <property type="entry name" value="FRI"/>
    <property type="match status" value="6"/>
</dbReference>
<evidence type="ECO:0000256" key="7">
    <source>
        <dbReference type="SAM" id="SignalP"/>
    </source>
</evidence>
<feature type="domain" description="FZ" evidence="8">
    <location>
        <begin position="782"/>
        <end position="897"/>
    </location>
</feature>
<keyword evidence="4 5" id="KW-1015">Disulfide bond</keyword>
<dbReference type="CDD" id="cd07066">
    <property type="entry name" value="CRD_FZ"/>
    <property type="match status" value="7"/>
</dbReference>
<evidence type="ECO:0000256" key="3">
    <source>
        <dbReference type="ARBA" id="ARBA00022968"/>
    </source>
</evidence>
<dbReference type="PROSITE" id="PS50038">
    <property type="entry name" value="FZ"/>
    <property type="match status" value="7"/>
</dbReference>
<dbReference type="AlphaFoldDB" id="C3Z0N2"/>
<evidence type="ECO:0000313" key="10">
    <source>
        <dbReference type="EMBL" id="EEN53912.1"/>
    </source>
</evidence>
<keyword evidence="3" id="KW-0735">Signal-anchor</keyword>
<keyword evidence="7" id="KW-0732">Signal</keyword>
<dbReference type="InterPro" id="IPR016186">
    <property type="entry name" value="C-type_lectin-like/link_sf"/>
</dbReference>
<evidence type="ECO:0000256" key="1">
    <source>
        <dbReference type="ARBA" id="ARBA00004401"/>
    </source>
</evidence>
<dbReference type="Gene3D" id="3.10.100.10">
    <property type="entry name" value="Mannose-Binding Protein A, subunit A"/>
    <property type="match status" value="1"/>
</dbReference>
<feature type="domain" description="FZ" evidence="8">
    <location>
        <begin position="919"/>
        <end position="1017"/>
    </location>
</feature>
<dbReference type="PANTHER" id="PTHR11309:SF47">
    <property type="entry name" value="FRIZZLED"/>
    <property type="match status" value="1"/>
</dbReference>
<organism>
    <name type="scientific">Branchiostoma floridae</name>
    <name type="common">Florida lancelet</name>
    <name type="synonym">Amphioxus</name>
    <dbReference type="NCBI Taxonomy" id="7739"/>
    <lineage>
        <taxon>Eukaryota</taxon>
        <taxon>Metazoa</taxon>
        <taxon>Chordata</taxon>
        <taxon>Cephalochordata</taxon>
        <taxon>Leptocardii</taxon>
        <taxon>Amphioxiformes</taxon>
        <taxon>Branchiostomatidae</taxon>
        <taxon>Branchiostoma</taxon>
    </lineage>
</organism>
<dbReference type="InterPro" id="IPR023415">
    <property type="entry name" value="LDLR_class-A_CS"/>
</dbReference>
<dbReference type="CDD" id="cd00037">
    <property type="entry name" value="CLECT"/>
    <property type="match status" value="1"/>
</dbReference>
<feature type="compositionally biased region" description="Basic residues" evidence="6">
    <location>
        <begin position="1011"/>
        <end position="1025"/>
    </location>
</feature>
<dbReference type="InParanoid" id="C3Z0N2"/>
<dbReference type="FunFam" id="1.10.2000.10:FF:000033">
    <property type="match status" value="3"/>
</dbReference>
<dbReference type="InterPro" id="IPR036790">
    <property type="entry name" value="Frizzled_dom_sf"/>
</dbReference>
<feature type="compositionally biased region" description="Low complexity" evidence="6">
    <location>
        <begin position="1026"/>
        <end position="1093"/>
    </location>
</feature>
<accession>C3Z0N2</accession>
<feature type="region of interest" description="Disordered" evidence="6">
    <location>
        <begin position="897"/>
        <end position="919"/>
    </location>
</feature>
<dbReference type="InterPro" id="IPR002172">
    <property type="entry name" value="LDrepeatLR_classA_rpt"/>
</dbReference>
<dbReference type="InterPro" id="IPR020067">
    <property type="entry name" value="Frizzled_dom"/>
</dbReference>
<evidence type="ECO:0000259" key="9">
    <source>
        <dbReference type="PROSITE" id="PS50041"/>
    </source>
</evidence>
<gene>
    <name evidence="10" type="ORF">BRAFLDRAFT_97887</name>
</gene>
<feature type="chain" id="PRO_5002936259" description="C-type lectin domain-containing protein" evidence="7">
    <location>
        <begin position="18"/>
        <end position="1236"/>
    </location>
</feature>
<sequence>MRLSVITAVITAAIVLAEPCTRFPCFSGECISLVKSCNGVPDCSDGSDEHPAFCTNNEPHGVCRPITPSAEYICTHLLPYGNTSLPNYLNHTTETSSFQAAFALNQASGCHPSFTFLMCTTVFPKCEDDLLVPPCRELCDEVRTSCEASLQAVGEEWPRDCSDLPSRDDEECLEPTTSGTCEPFPQAFQDLCKSVTGYNATSFPNSFGHLSFLQMVTSQEYFLFGSALGNISTSCYPGVYTAFCRMFMPQCENGIQIQFCRSACEEINTSCSPVGLGLPFSCDVFPSRDDDPTCFSVYQQPECEPIRYSGCMGLSYSQTSFPNLYLWPSQDFALQTAPFVFPTFDPISDCHPDLNFFLCSLLFPQCTPEGQILPCSSLCYEINATCGERALAAGVEWDASICPRLSDNNCSLPIAPPNCQPIPFDRCQNMSYSETSFPNWLGWQGPEDAVANATLIFGALDQISDCHKDLGMFLCSLYFPSCTLATGDQFPCRSFCDEINNACALPALSAGIPWDTSGCTTLPASSYGEGCIAPEATCDDWPYECYGSPGSCVGAWQFCDGDSFCPFNDDESVCSSYTCVPMELEFCQDEVPYNRTTFPNYLGQQNVTMIEESDIHANVSLLADTACHEYVKFLYCNMVSLDAYVADDGGVGVDDVTLSDGSCEGQGCEEVEFERCLAIPYNFTTYPNLLGWDKDLALSIAPGSFQAFDQIADCHPDLEFYLCSVIFPQCTPTGTRLPCRPFCENVTAACAARANAIGLRWDPNGCLGFPEADDPQNCIAPVAKAGCEPIQYSGCMDLSYSQTSFPNLVQWPSQDFALQVAPFVFPTYDPISDCHPDLNFFLCSILFPQCTSEGQILPCRSFCYEINETCGERALALGLDWQDSICPTLTEEECLLPDGSRTTTPADTTSLGPSTPTPTPHTGCEAIQYSGCMGLSYSQTSFPNLVQWPSQDFALQVAPFVFPTYDPISDCHPDLNFFLCSILFPQCTSEGHVVKNYNSSRHNQRNCNSSKHNHRNCNSSRHNHRNYNSSRHNQRNYNSSRHNQRNYNSSRHNQRNYNSSRHNQRNCNSSRHNHRNYSSSRHNQRNYNSSRHNQPSSFNTDTYPSHRRRHRDDCYRFYGGKNAQTYSGARQVCQENGGDIYMWRSAAAVAALKRKLIRNRAPSLWVGLSDADLEETFLWADGPALDGNDFTDWSPNQPRNTAEKDCVVARRVHRYRWKVVPCSYRRAFICHSPRAP</sequence>
<feature type="domain" description="FZ" evidence="8">
    <location>
        <begin position="176"/>
        <end position="297"/>
    </location>
</feature>
<dbReference type="InterPro" id="IPR001304">
    <property type="entry name" value="C-type_lectin-like"/>
</dbReference>
<evidence type="ECO:0008006" key="11">
    <source>
        <dbReference type="Google" id="ProtNLM"/>
    </source>
</evidence>
<dbReference type="CDD" id="cd00112">
    <property type="entry name" value="LDLa"/>
    <property type="match status" value="1"/>
</dbReference>
<feature type="region of interest" description="Disordered" evidence="6">
    <location>
        <begin position="1001"/>
        <end position="1107"/>
    </location>
</feature>
<dbReference type="EMBL" id="GG666569">
    <property type="protein sequence ID" value="EEN53912.1"/>
    <property type="molecule type" value="Genomic_DNA"/>
</dbReference>
<dbReference type="PROSITE" id="PS01209">
    <property type="entry name" value="LDLRA_1"/>
    <property type="match status" value="1"/>
</dbReference>
<dbReference type="SMART" id="SM00034">
    <property type="entry name" value="CLECT"/>
    <property type="match status" value="1"/>
</dbReference>
<evidence type="ECO:0000256" key="4">
    <source>
        <dbReference type="ARBA" id="ARBA00023157"/>
    </source>
</evidence>
<feature type="signal peptide" evidence="7">
    <location>
        <begin position="1"/>
        <end position="17"/>
    </location>
</feature>
<dbReference type="Gene3D" id="4.10.400.10">
    <property type="entry name" value="Low-density Lipoprotein Receptor"/>
    <property type="match status" value="1"/>
</dbReference>
<evidence type="ECO:0000256" key="2">
    <source>
        <dbReference type="ARBA" id="ARBA00022473"/>
    </source>
</evidence>
<feature type="domain" description="C-type lectin" evidence="9">
    <location>
        <begin position="1110"/>
        <end position="1231"/>
    </location>
</feature>
<feature type="disulfide bond" evidence="5">
    <location>
        <begin position="25"/>
        <end position="43"/>
    </location>
</feature>
<dbReference type="GO" id="GO:0005886">
    <property type="term" value="C:plasma membrane"/>
    <property type="evidence" value="ECO:0007669"/>
    <property type="project" value="UniProtKB-SubCell"/>
</dbReference>
<dbReference type="STRING" id="7739.C3Z0N2"/>
<dbReference type="InterPro" id="IPR036055">
    <property type="entry name" value="LDL_receptor-like_sf"/>
</dbReference>
<feature type="domain" description="FZ" evidence="8">
    <location>
        <begin position="298"/>
        <end position="430"/>
    </location>
</feature>
<dbReference type="PROSITE" id="PS50068">
    <property type="entry name" value="LDLRA_2"/>
    <property type="match status" value="2"/>
</dbReference>
<name>C3Z0N2_BRAFL</name>
<dbReference type="PANTHER" id="PTHR11309">
    <property type="entry name" value="FRIZZLED"/>
    <property type="match status" value="1"/>
</dbReference>
<dbReference type="Pfam" id="PF00057">
    <property type="entry name" value="Ldl_recept_a"/>
    <property type="match status" value="1"/>
</dbReference>
<feature type="domain" description="FZ" evidence="8">
    <location>
        <begin position="668"/>
        <end position="781"/>
    </location>
</feature>
<dbReference type="Gene3D" id="1.10.2000.10">
    <property type="entry name" value="Frizzled cysteine-rich domain"/>
    <property type="match status" value="8"/>
</dbReference>
<evidence type="ECO:0000256" key="5">
    <source>
        <dbReference type="PROSITE-ProRule" id="PRU00124"/>
    </source>
</evidence>
<feature type="domain" description="FZ" evidence="8">
    <location>
        <begin position="58"/>
        <end position="175"/>
    </location>
</feature>
<dbReference type="PROSITE" id="PS50041">
    <property type="entry name" value="C_TYPE_LECTIN_2"/>
    <property type="match status" value="1"/>
</dbReference>
<dbReference type="SUPFAM" id="SSF57424">
    <property type="entry name" value="LDL receptor-like module"/>
    <property type="match status" value="1"/>
</dbReference>
<keyword evidence="3" id="KW-0812">Transmembrane</keyword>
<feature type="disulfide bond" evidence="5">
    <location>
        <begin position="559"/>
        <end position="574"/>
    </location>
</feature>